<organism evidence="7 8">
    <name type="scientific">Acaromyces ingoldii</name>
    <dbReference type="NCBI Taxonomy" id="215250"/>
    <lineage>
        <taxon>Eukaryota</taxon>
        <taxon>Fungi</taxon>
        <taxon>Dikarya</taxon>
        <taxon>Basidiomycota</taxon>
        <taxon>Ustilaginomycotina</taxon>
        <taxon>Exobasidiomycetes</taxon>
        <taxon>Exobasidiales</taxon>
        <taxon>Cryptobasidiaceae</taxon>
        <taxon>Acaromyces</taxon>
    </lineage>
</organism>
<dbReference type="InterPro" id="IPR006084">
    <property type="entry name" value="XPG/Rad2"/>
</dbReference>
<dbReference type="EMBL" id="KZ819634">
    <property type="protein sequence ID" value="PWN93477.1"/>
    <property type="molecule type" value="Genomic_DNA"/>
</dbReference>
<evidence type="ECO:0000313" key="8">
    <source>
        <dbReference type="Proteomes" id="UP000245768"/>
    </source>
</evidence>
<dbReference type="FunCoup" id="A0A316YVL3">
    <property type="interactions" value="274"/>
</dbReference>
<dbReference type="CDD" id="cd09858">
    <property type="entry name" value="PIN_MKT1"/>
    <property type="match status" value="1"/>
</dbReference>
<keyword evidence="1" id="KW-0810">Translation regulation</keyword>
<evidence type="ECO:0000313" key="7">
    <source>
        <dbReference type="EMBL" id="PWN93477.1"/>
    </source>
</evidence>
<dbReference type="InterPro" id="IPR006085">
    <property type="entry name" value="XPG_DNA_repair_N"/>
</dbReference>
<comment type="similarity">
    <text evidence="2">Belongs to the XPG/RAD2 endonuclease family.</text>
</comment>
<dbReference type="PANTHER" id="PTHR11081:SF32">
    <property type="entry name" value="POST-TRANSCRIPTIONAL REGULATOR MKT1"/>
    <property type="match status" value="1"/>
</dbReference>
<reference evidence="7 8" key="1">
    <citation type="journal article" date="2018" name="Mol. Biol. Evol.">
        <title>Broad Genomic Sampling Reveals a Smut Pathogenic Ancestry of the Fungal Clade Ustilaginomycotina.</title>
        <authorList>
            <person name="Kijpornyongpan T."/>
            <person name="Mondo S.J."/>
            <person name="Barry K."/>
            <person name="Sandor L."/>
            <person name="Lee J."/>
            <person name="Lipzen A."/>
            <person name="Pangilinan J."/>
            <person name="LaButti K."/>
            <person name="Hainaut M."/>
            <person name="Henrissat B."/>
            <person name="Grigoriev I.V."/>
            <person name="Spatafora J.W."/>
            <person name="Aime M.C."/>
        </authorList>
    </citation>
    <scope>NUCLEOTIDE SEQUENCE [LARGE SCALE GENOMIC DNA]</scope>
    <source>
        <strain evidence="7 8">MCA 4198</strain>
    </source>
</reference>
<evidence type="ECO:0000259" key="6">
    <source>
        <dbReference type="Pfam" id="PF12247"/>
    </source>
</evidence>
<keyword evidence="8" id="KW-1185">Reference proteome</keyword>
<evidence type="ECO:0000259" key="5">
    <source>
        <dbReference type="Pfam" id="PF12246"/>
    </source>
</evidence>
<dbReference type="GO" id="GO:0006417">
    <property type="term" value="P:regulation of translation"/>
    <property type="evidence" value="ECO:0007669"/>
    <property type="project" value="UniProtKB-KW"/>
</dbReference>
<dbReference type="Pfam" id="PF00752">
    <property type="entry name" value="XPG_N"/>
    <property type="match status" value="1"/>
</dbReference>
<dbReference type="GO" id="GO:0004518">
    <property type="term" value="F:nuclease activity"/>
    <property type="evidence" value="ECO:0007669"/>
    <property type="project" value="InterPro"/>
</dbReference>
<dbReference type="CDD" id="cd09902">
    <property type="entry name" value="H3TH_MKT1"/>
    <property type="match status" value="1"/>
</dbReference>
<dbReference type="PANTHER" id="PTHR11081">
    <property type="entry name" value="FLAP ENDONUCLEASE FAMILY MEMBER"/>
    <property type="match status" value="1"/>
</dbReference>
<dbReference type="STRING" id="215250.A0A316YVL3"/>
<dbReference type="Pfam" id="PF12246">
    <property type="entry name" value="MKT1_C"/>
    <property type="match status" value="1"/>
</dbReference>
<evidence type="ECO:0000259" key="4">
    <source>
        <dbReference type="Pfam" id="PF00752"/>
    </source>
</evidence>
<dbReference type="InParanoid" id="A0A316YVL3"/>
<dbReference type="GeneID" id="37045108"/>
<feature type="domain" description="Post-transcriptional regulator MKT1 N-terminal" evidence="6">
    <location>
        <begin position="402"/>
        <end position="495"/>
    </location>
</feature>
<dbReference type="InterPro" id="IPR022040">
    <property type="entry name" value="MKT1_N"/>
</dbReference>
<dbReference type="GO" id="GO:0003730">
    <property type="term" value="F:mRNA 3'-UTR binding"/>
    <property type="evidence" value="ECO:0007669"/>
    <property type="project" value="TreeGrafter"/>
</dbReference>
<dbReference type="SUPFAM" id="SSF88723">
    <property type="entry name" value="PIN domain-like"/>
    <property type="match status" value="1"/>
</dbReference>
<evidence type="ECO:0008006" key="9">
    <source>
        <dbReference type="Google" id="ProtNLM"/>
    </source>
</evidence>
<feature type="region of interest" description="Disordered" evidence="3">
    <location>
        <begin position="555"/>
        <end position="597"/>
    </location>
</feature>
<feature type="compositionally biased region" description="Gly residues" evidence="3">
    <location>
        <begin position="585"/>
        <end position="597"/>
    </location>
</feature>
<gene>
    <name evidence="7" type="ORF">FA10DRAFT_273936</name>
</gene>
<accession>A0A316YVL3</accession>
<evidence type="ECO:0000256" key="2">
    <source>
        <dbReference type="ARBA" id="ARBA00024023"/>
    </source>
</evidence>
<evidence type="ECO:0000256" key="1">
    <source>
        <dbReference type="ARBA" id="ARBA00022845"/>
    </source>
</evidence>
<dbReference type="InterPro" id="IPR037314">
    <property type="entry name" value="MKT1_H3TH"/>
</dbReference>
<dbReference type="OrthoDB" id="17262at2759"/>
<dbReference type="InterPro" id="IPR022039">
    <property type="entry name" value="MKT1_C"/>
</dbReference>
<dbReference type="Proteomes" id="UP000245768">
    <property type="component" value="Unassembled WGS sequence"/>
</dbReference>
<dbReference type="InterPro" id="IPR029060">
    <property type="entry name" value="PIN-like_dom_sf"/>
</dbReference>
<feature type="domain" description="XPG N-terminal" evidence="4">
    <location>
        <begin position="2"/>
        <end position="87"/>
    </location>
</feature>
<dbReference type="RefSeq" id="XP_025380675.1">
    <property type="nucleotide sequence ID" value="XM_025523192.1"/>
</dbReference>
<name>A0A316YVL3_9BASI</name>
<feature type="domain" description="Post-transcriptional regulator MKT1 C-terminal" evidence="5">
    <location>
        <begin position="611"/>
        <end position="874"/>
    </location>
</feature>
<proteinExistence type="inferred from homology"/>
<dbReference type="AlphaFoldDB" id="A0A316YVL3"/>
<protein>
    <recommendedName>
        <fullName evidence="9">PIN domain-like protein</fullName>
    </recommendedName>
</protein>
<sequence length="878" mass="95839">MITGLEEYLRVHQLLHTLPLSSLKDTRLGIDLNLYLKTLLQSPSTSEPLVTALGGSPLALISHIENDLRTLERARIKPVFVLGGLQLARRTRPFSFEDPRVEERRKAWESYEQSDTDGAHVHFSRSNSTQVGDLVRAVLRAFRHRNVEFLVAPYLAEGQLVSLERHSKSYIHSIYSSSDVFLFDRVDKVILSLDLQGSTNALPNGSSNGGSSTGSFTYASKAEIMGHLRCNEEEFLDMGLLLGWEHCPTFPPLVDGTIPNANPPLTPLPRVGHQVSLSPEPLPDPRQALDVVRQYRSGYTACTALADHVVCAKLGYVDAFCRARCMIKFCLVTSAEEGRVLPLPRSTPPPPFVAGGVSTASSTAAAPAATVAPGVNGTTPPSIPNSSATSGGAPILTNADVPVDLHEIFSHRLPDEVFLHLSRGLLGSAVLNWLTSGSIIETAPLDEGDTEVWRNFMRNVITESPQSPRCIALALMGSSLNGFWSSRKVFAYYHFDPPNGAPHNVPHDQPTTLNLIKRIDNWNVSVAFVEEELRRQNSSTIDIALCLGATGRGDLAERTKTSRPKKVTPSNAAKEKDAKTSAGSGAAGAGAGGPGGGLEKKDEVVANVIWRMLELRGFLNHDHLHTPYARSLHLALKSARLNDKLQEPLYLALELIRAGILHGEGYSGRTKSGGPTWGDLDAASDSEEKAIIVDSRRHLLLIMRTLCLLPLTYRPLAWSAPLSRELLQFNAFSRALTRSLRTLVEAIASSMLLRGDAKRARDDYLDISLSLPFQSDSSTGLGIVLKCYLEALLTFNGGPVSVGHEADEDVVEAKEAVVSMIEQTFSNIKDIRGEIARGFRFWKAVVKAVEVLRDEKSVSLDIVDQFLKADAWVTPMVF</sequence>
<dbReference type="Pfam" id="PF12247">
    <property type="entry name" value="MKT1_N"/>
    <property type="match status" value="1"/>
</dbReference>
<dbReference type="Gene3D" id="3.40.50.1010">
    <property type="entry name" value="5'-nuclease"/>
    <property type="match status" value="1"/>
</dbReference>
<evidence type="ECO:0000256" key="3">
    <source>
        <dbReference type="SAM" id="MobiDB-lite"/>
    </source>
</evidence>